<feature type="compositionally biased region" description="Polar residues" evidence="1">
    <location>
        <begin position="565"/>
        <end position="586"/>
    </location>
</feature>
<keyword evidence="2" id="KW-0732">Signal</keyword>
<keyword evidence="4" id="KW-1185">Reference proteome</keyword>
<evidence type="ECO:0000256" key="2">
    <source>
        <dbReference type="SAM" id="SignalP"/>
    </source>
</evidence>
<feature type="compositionally biased region" description="Polar residues" evidence="1">
    <location>
        <begin position="464"/>
        <end position="483"/>
    </location>
</feature>
<feature type="compositionally biased region" description="Polar residues" evidence="1">
    <location>
        <begin position="352"/>
        <end position="368"/>
    </location>
</feature>
<feature type="region of interest" description="Disordered" evidence="1">
    <location>
        <begin position="172"/>
        <end position="254"/>
    </location>
</feature>
<evidence type="ECO:0000313" key="3">
    <source>
        <dbReference type="EMBL" id="SHN69544.1"/>
    </source>
</evidence>
<organism evidence="3 4">
    <name type="scientific">Desulfovibrio litoralis DSM 11393</name>
    <dbReference type="NCBI Taxonomy" id="1121455"/>
    <lineage>
        <taxon>Bacteria</taxon>
        <taxon>Pseudomonadati</taxon>
        <taxon>Thermodesulfobacteriota</taxon>
        <taxon>Desulfovibrionia</taxon>
        <taxon>Desulfovibrionales</taxon>
        <taxon>Desulfovibrionaceae</taxon>
        <taxon>Desulfovibrio</taxon>
    </lineage>
</organism>
<dbReference type="STRING" id="1121455.SAMN02745728_01962"/>
<dbReference type="AlphaFoldDB" id="A0A1M7TFM2"/>
<protein>
    <submittedName>
        <fullName evidence="3">Uncharacterized protein</fullName>
    </submittedName>
</protein>
<feature type="compositionally biased region" description="Polar residues" evidence="1">
    <location>
        <begin position="543"/>
        <end position="558"/>
    </location>
</feature>
<feature type="region of interest" description="Disordered" evidence="1">
    <location>
        <begin position="352"/>
        <end position="602"/>
    </location>
</feature>
<evidence type="ECO:0000313" key="4">
    <source>
        <dbReference type="Proteomes" id="UP000186469"/>
    </source>
</evidence>
<feature type="signal peptide" evidence="2">
    <location>
        <begin position="1"/>
        <end position="21"/>
    </location>
</feature>
<feature type="compositionally biased region" description="Polar residues" evidence="1">
    <location>
        <begin position="429"/>
        <end position="443"/>
    </location>
</feature>
<gene>
    <name evidence="3" type="ORF">SAMN02745728_01962</name>
</gene>
<dbReference type="RefSeq" id="WP_072697645.1">
    <property type="nucleotide sequence ID" value="NZ_FRDI01000011.1"/>
</dbReference>
<name>A0A1M7TFM2_9BACT</name>
<proteinExistence type="predicted"/>
<dbReference type="EMBL" id="FRDI01000011">
    <property type="protein sequence ID" value="SHN69544.1"/>
    <property type="molecule type" value="Genomic_DNA"/>
</dbReference>
<dbReference type="Proteomes" id="UP000186469">
    <property type="component" value="Unassembled WGS sequence"/>
</dbReference>
<feature type="compositionally biased region" description="Basic and acidic residues" evidence="1">
    <location>
        <begin position="207"/>
        <end position="236"/>
    </location>
</feature>
<accession>A0A1M7TFM2</accession>
<reference evidence="3 4" key="1">
    <citation type="submission" date="2016-12" db="EMBL/GenBank/DDBJ databases">
        <authorList>
            <person name="Song W.-J."/>
            <person name="Kurnit D.M."/>
        </authorList>
    </citation>
    <scope>NUCLEOTIDE SEQUENCE [LARGE SCALE GENOMIC DNA]</scope>
    <source>
        <strain evidence="3 4">DSM 11393</strain>
    </source>
</reference>
<feature type="chain" id="PRO_5011980389" evidence="2">
    <location>
        <begin position="22"/>
        <end position="602"/>
    </location>
</feature>
<sequence>MNKAKLLTFFLCLLVLSFSKAKPSMAFVFNDSPAIEAALDQCNANTSLAALTIEGCYEGLQMMTSKMPQRNRNFSNTQNCITTLNRLNFSQISTAQFQRCDDKWTHIYFRQGCKEATTTYLNSFDIVAFCTNIGGERKTAPVFQRSNIQNNRTSLTATQQSVLNNALADIQRTPPQNNTINNTAQTQGKKIQPRKTTKTVAVAPKTPETKQTTKPETNIKKELPPTKKTAPKEQEKNAVVSKTTKTKVDPKTQTKTAEKTIKSVQKVDQTKTETTTKVVTPTPDTKSVSPKEFYAKTLENKPDTNTPATLAPSVPLAFQVPQAPPPNKDAFASVTNVGLAQSNNQDNSLIVPFKQTTPQVNTNSTTPTAPKEETRPLAPQNTEQTNTKTQEHSMFEDAIPQSIGGMPTTGGVKEARVESKHAQLIPNPFASSTISTQNPTSIKDTPVPIDNKNIQGLSDDGNKQAISTLETPQIGVATNATTPKSEEPKAQQKKPESFPPTGLQLSQPQNLEQKKSTNNTSTQQLPQGANQTGQFGIPGFFSNIDQTQVLPPNETSPKGSAESLALNTNSTLQESIDIPQTLTQNAPAPPSSEEQNYRPDPR</sequence>
<feature type="compositionally biased region" description="Polar residues" evidence="1">
    <location>
        <begin position="503"/>
        <end position="534"/>
    </location>
</feature>
<feature type="compositionally biased region" description="Basic and acidic residues" evidence="1">
    <location>
        <begin position="484"/>
        <end position="496"/>
    </location>
</feature>
<feature type="compositionally biased region" description="Low complexity" evidence="1">
    <location>
        <begin position="172"/>
        <end position="187"/>
    </location>
</feature>
<evidence type="ECO:0000256" key="1">
    <source>
        <dbReference type="SAM" id="MobiDB-lite"/>
    </source>
</evidence>